<feature type="transmembrane region" description="Helical" evidence="1">
    <location>
        <begin position="262"/>
        <end position="281"/>
    </location>
</feature>
<feature type="transmembrane region" description="Helical" evidence="1">
    <location>
        <begin position="374"/>
        <end position="394"/>
    </location>
</feature>
<dbReference type="Proteomes" id="UP000287336">
    <property type="component" value="Unassembled WGS sequence"/>
</dbReference>
<dbReference type="Pfam" id="PF00892">
    <property type="entry name" value="EamA"/>
    <property type="match status" value="1"/>
</dbReference>
<feature type="transmembrane region" description="Helical" evidence="1">
    <location>
        <begin position="491"/>
        <end position="512"/>
    </location>
</feature>
<name>A0A3S1DP21_9GAMM</name>
<dbReference type="InterPro" id="IPR037185">
    <property type="entry name" value="EmrE-like"/>
</dbReference>
<evidence type="ECO:0000313" key="3">
    <source>
        <dbReference type="EMBL" id="RUR30842.1"/>
    </source>
</evidence>
<comment type="caution">
    <text evidence="3">The sequence shown here is derived from an EMBL/GenBank/DDBJ whole genome shotgun (WGS) entry which is preliminary data.</text>
</comment>
<dbReference type="InterPro" id="IPR000620">
    <property type="entry name" value="EamA_dom"/>
</dbReference>
<organism evidence="3 4">
    <name type="scientific">Vreelandella andesensis</name>
    <dbReference type="NCBI Taxonomy" id="447567"/>
    <lineage>
        <taxon>Bacteria</taxon>
        <taxon>Pseudomonadati</taxon>
        <taxon>Pseudomonadota</taxon>
        <taxon>Gammaproteobacteria</taxon>
        <taxon>Oceanospirillales</taxon>
        <taxon>Halomonadaceae</taxon>
        <taxon>Vreelandella</taxon>
    </lineage>
</organism>
<accession>A0A3S1DP21</accession>
<dbReference type="EMBL" id="RZHG01000018">
    <property type="protein sequence ID" value="RUR30842.1"/>
    <property type="molecule type" value="Genomic_DNA"/>
</dbReference>
<gene>
    <name evidence="3" type="ORF">ELY33_08500</name>
</gene>
<dbReference type="OrthoDB" id="9810239at2"/>
<feature type="transmembrane region" description="Helical" evidence="1">
    <location>
        <begin position="32"/>
        <end position="54"/>
    </location>
</feature>
<evidence type="ECO:0000256" key="1">
    <source>
        <dbReference type="SAM" id="Phobius"/>
    </source>
</evidence>
<reference evidence="3 4" key="1">
    <citation type="submission" date="2018-12" db="EMBL/GenBank/DDBJ databases">
        <title>three novel Halomonas strain isolated from plants.</title>
        <authorList>
            <person name="Sun C."/>
        </authorList>
    </citation>
    <scope>NUCLEOTIDE SEQUENCE [LARGE SCALE GENOMIC DNA]</scope>
    <source>
        <strain evidence="3 4">DSM 19434</strain>
    </source>
</reference>
<protein>
    <submittedName>
        <fullName evidence="3">DMT family transporter</fullName>
    </submittedName>
</protein>
<feature type="transmembrane region" description="Helical" evidence="1">
    <location>
        <begin position="341"/>
        <end position="362"/>
    </location>
</feature>
<proteinExistence type="predicted"/>
<keyword evidence="1" id="KW-1133">Transmembrane helix</keyword>
<feature type="transmembrane region" description="Helical" evidence="1">
    <location>
        <begin position="7"/>
        <end position="26"/>
    </location>
</feature>
<feature type="transmembrane region" description="Helical" evidence="1">
    <location>
        <begin position="462"/>
        <end position="479"/>
    </location>
</feature>
<dbReference type="SUPFAM" id="SSF103481">
    <property type="entry name" value="Multidrug resistance efflux transporter EmrE"/>
    <property type="match status" value="1"/>
</dbReference>
<dbReference type="AlphaFoldDB" id="A0A3S1DP21"/>
<feature type="transmembrane region" description="Helical" evidence="1">
    <location>
        <begin position="533"/>
        <end position="554"/>
    </location>
</feature>
<feature type="transmembrane region" description="Helical" evidence="1">
    <location>
        <begin position="140"/>
        <end position="161"/>
    </location>
</feature>
<feature type="domain" description="EamA" evidence="2">
    <location>
        <begin position="236"/>
        <end position="333"/>
    </location>
</feature>
<keyword evidence="1" id="KW-0812">Transmembrane</keyword>
<dbReference type="RefSeq" id="WP_126946724.1">
    <property type="nucleotide sequence ID" value="NZ_RZHG01000018.1"/>
</dbReference>
<feature type="transmembrane region" description="Helical" evidence="1">
    <location>
        <begin position="293"/>
        <end position="310"/>
    </location>
</feature>
<feature type="transmembrane region" description="Helical" evidence="1">
    <location>
        <begin position="107"/>
        <end position="128"/>
    </location>
</feature>
<keyword evidence="1" id="KW-0472">Membrane</keyword>
<sequence>MPYLPVLFMLTSIFLYSLFPLVGVFGTDEVSGFAFAGLSHLLSAIVSVVGAVCLSRNSGCYNLTLLVRDFWQDRIALRQAVASGAVNYLSHAFLFVSFAYISKPSATVVFESWPVLAVFFLVALARNFPNTAEKKRREPIGARVYFLSLVAFLGLIVIMAGDLQAMSSTAGFAEIINSRDAQIGLVLAILSAVFMSYSVALGRNTRVFVEHRYGNCEGKGAELNRALIASAATKVFGALGFLLTIPFVPGILPSMAAMGAESWGWVVLNGVIIVTIGSLTYREALARTNRVELAILWYTTPVFALMWLWLIGGESLTSAVGVGALLIVSSNALLHMRADTTPAFVGVFLSVGITGVIVIMTAPISMQELVNDVSLLDLVALPVGFIGILGGFLLQRISMLHADARHSSLYLIDHLTTNRSRVHVRDVLALIEHRPADLPVEVQNHVRQLRLAQFPVIRPGELLVMWTLGLLSVVCITLFRAESVIGDALAVMTNASLVYIVLHLSFDARVRLEQVIDTMLRKEYDTELKMQNIWSMIVIVVVSVAILVISYFGHLDAVPPTMLP</sequence>
<feature type="transmembrane region" description="Helical" evidence="1">
    <location>
        <begin position="316"/>
        <end position="334"/>
    </location>
</feature>
<feature type="transmembrane region" description="Helical" evidence="1">
    <location>
        <begin position="235"/>
        <end position="256"/>
    </location>
</feature>
<feature type="transmembrane region" description="Helical" evidence="1">
    <location>
        <begin position="75"/>
        <end position="101"/>
    </location>
</feature>
<keyword evidence="4" id="KW-1185">Reference proteome</keyword>
<dbReference type="PANTHER" id="PTHR22911">
    <property type="entry name" value="ACYL-MALONYL CONDENSING ENZYME-RELATED"/>
    <property type="match status" value="1"/>
</dbReference>
<evidence type="ECO:0000259" key="2">
    <source>
        <dbReference type="Pfam" id="PF00892"/>
    </source>
</evidence>
<dbReference type="GO" id="GO:0016020">
    <property type="term" value="C:membrane"/>
    <property type="evidence" value="ECO:0007669"/>
    <property type="project" value="InterPro"/>
</dbReference>
<feature type="transmembrane region" description="Helical" evidence="1">
    <location>
        <begin position="181"/>
        <end position="202"/>
    </location>
</feature>
<evidence type="ECO:0000313" key="4">
    <source>
        <dbReference type="Proteomes" id="UP000287336"/>
    </source>
</evidence>